<dbReference type="PROSITE" id="PS50102">
    <property type="entry name" value="RRM"/>
    <property type="match status" value="1"/>
</dbReference>
<dbReference type="FunFam" id="3.30.70.330:FF:000121">
    <property type="entry name" value="Splicing factor 3b subunit 4"/>
    <property type="match status" value="1"/>
</dbReference>
<evidence type="ECO:0000259" key="6">
    <source>
        <dbReference type="PROSITE" id="PS50102"/>
    </source>
</evidence>
<comment type="subcellular location">
    <subcellularLocation>
        <location evidence="1">Nucleus</location>
    </subcellularLocation>
</comment>
<dbReference type="GO" id="GO:0005730">
    <property type="term" value="C:nucleolus"/>
    <property type="evidence" value="ECO:0007669"/>
    <property type="project" value="TreeGrafter"/>
</dbReference>
<evidence type="ECO:0000313" key="7">
    <source>
        <dbReference type="EMBL" id="MBX13604.1"/>
    </source>
</evidence>
<organism evidence="7">
    <name type="scientific">Rhizophora mucronata</name>
    <name type="common">Asiatic mangrove</name>
    <dbReference type="NCBI Taxonomy" id="61149"/>
    <lineage>
        <taxon>Eukaryota</taxon>
        <taxon>Viridiplantae</taxon>
        <taxon>Streptophyta</taxon>
        <taxon>Embryophyta</taxon>
        <taxon>Tracheophyta</taxon>
        <taxon>Spermatophyta</taxon>
        <taxon>Magnoliopsida</taxon>
        <taxon>eudicotyledons</taxon>
        <taxon>Gunneridae</taxon>
        <taxon>Pentapetalae</taxon>
        <taxon>rosids</taxon>
        <taxon>fabids</taxon>
        <taxon>Malpighiales</taxon>
        <taxon>Rhizophoraceae</taxon>
        <taxon>Rhizophora</taxon>
    </lineage>
</organism>
<dbReference type="GO" id="GO:0071011">
    <property type="term" value="C:precatalytic spliceosome"/>
    <property type="evidence" value="ECO:0007669"/>
    <property type="project" value="TreeGrafter"/>
</dbReference>
<dbReference type="Pfam" id="PF00076">
    <property type="entry name" value="RRM_1"/>
    <property type="match status" value="1"/>
</dbReference>
<dbReference type="Gene3D" id="3.30.70.330">
    <property type="match status" value="1"/>
</dbReference>
<evidence type="ECO:0000256" key="2">
    <source>
        <dbReference type="ARBA" id="ARBA00022737"/>
    </source>
</evidence>
<reference evidence="7" key="1">
    <citation type="submission" date="2018-02" db="EMBL/GenBank/DDBJ databases">
        <title>Rhizophora mucronata_Transcriptome.</title>
        <authorList>
            <person name="Meera S.P."/>
            <person name="Sreeshan A."/>
            <person name="Augustine A."/>
        </authorList>
    </citation>
    <scope>NUCLEOTIDE SEQUENCE</scope>
    <source>
        <tissue evidence="7">Leaf</tissue>
    </source>
</reference>
<dbReference type="EMBL" id="GGEC01033120">
    <property type="protein sequence ID" value="MBX13604.1"/>
    <property type="molecule type" value="Transcribed_RNA"/>
</dbReference>
<feature type="domain" description="RRM" evidence="6">
    <location>
        <begin position="25"/>
        <end position="103"/>
    </location>
</feature>
<dbReference type="InterPro" id="IPR035979">
    <property type="entry name" value="RBD_domain_sf"/>
</dbReference>
<dbReference type="CDD" id="cd12334">
    <property type="entry name" value="RRM1_SF3B4"/>
    <property type="match status" value="1"/>
</dbReference>
<accession>A0A2P2L6L3</accession>
<evidence type="ECO:0000256" key="3">
    <source>
        <dbReference type="ARBA" id="ARBA00022884"/>
    </source>
</evidence>
<protein>
    <recommendedName>
        <fullName evidence="6">RRM domain-containing protein</fullName>
    </recommendedName>
</protein>
<evidence type="ECO:0000256" key="1">
    <source>
        <dbReference type="ARBA" id="ARBA00004123"/>
    </source>
</evidence>
<dbReference type="AlphaFoldDB" id="A0A2P2L6L3"/>
<dbReference type="GO" id="GO:0048026">
    <property type="term" value="P:positive regulation of mRNA splicing, via spliceosome"/>
    <property type="evidence" value="ECO:0007669"/>
    <property type="project" value="TreeGrafter"/>
</dbReference>
<dbReference type="PANTHER" id="PTHR48030:SF3">
    <property type="entry name" value="SPLICING FACTOR 3B SUBUNIT 4"/>
    <property type="match status" value="1"/>
</dbReference>
<keyword evidence="4" id="KW-0539">Nucleus</keyword>
<proteinExistence type="predicted"/>
<keyword evidence="2" id="KW-0677">Repeat</keyword>
<dbReference type="InterPro" id="IPR034158">
    <property type="entry name" value="SF3B4_RRM1"/>
</dbReference>
<name>A0A2P2L6L3_RHIMU</name>
<sequence length="163" mass="18390">MTTRIAPGVGANLLGQHSAERNQDATAYVGNLDPQVTEELLWELFVQAGPVVNVYVPKDRVTNLHQSYGFVEFRSEEDADYAIKVLNMIKLYGKPIRVNKASQDKKSLDVGANLFIGNLDPVSLFGCFITKLMWVHFTFVANLYAFCRMLTRNFCMILSVHLE</sequence>
<keyword evidence="3 5" id="KW-0694">RNA-binding</keyword>
<evidence type="ECO:0000256" key="5">
    <source>
        <dbReference type="PROSITE-ProRule" id="PRU00176"/>
    </source>
</evidence>
<dbReference type="SMART" id="SM00360">
    <property type="entry name" value="RRM"/>
    <property type="match status" value="1"/>
</dbReference>
<dbReference type="SUPFAM" id="SSF54928">
    <property type="entry name" value="RNA-binding domain, RBD"/>
    <property type="match status" value="1"/>
</dbReference>
<dbReference type="InterPro" id="IPR012677">
    <property type="entry name" value="Nucleotide-bd_a/b_plait_sf"/>
</dbReference>
<dbReference type="PANTHER" id="PTHR48030">
    <property type="entry name" value="SPLICING FACTOR 3B SUBUNIT 4"/>
    <property type="match status" value="1"/>
</dbReference>
<dbReference type="InterPro" id="IPR052084">
    <property type="entry name" value="SF3B4_spliceosome_assoc"/>
</dbReference>
<evidence type="ECO:0000256" key="4">
    <source>
        <dbReference type="ARBA" id="ARBA00023242"/>
    </source>
</evidence>
<dbReference type="InterPro" id="IPR000504">
    <property type="entry name" value="RRM_dom"/>
</dbReference>
<dbReference type="GO" id="GO:0003723">
    <property type="term" value="F:RNA binding"/>
    <property type="evidence" value="ECO:0007669"/>
    <property type="project" value="UniProtKB-UniRule"/>
</dbReference>